<evidence type="ECO:0000313" key="6">
    <source>
        <dbReference type="Proteomes" id="UP000011863"/>
    </source>
</evidence>
<evidence type="ECO:0000256" key="2">
    <source>
        <dbReference type="ARBA" id="ARBA00022801"/>
    </source>
</evidence>
<evidence type="ECO:0000313" key="5">
    <source>
        <dbReference type="EMBL" id="BAN03256.1"/>
    </source>
</evidence>
<dbReference type="Gene3D" id="3.90.79.10">
    <property type="entry name" value="Nucleoside Triphosphate Pyrophosphohydrolase"/>
    <property type="match status" value="1"/>
</dbReference>
<keyword evidence="2 3" id="KW-0378">Hydrolase</keyword>
<dbReference type="PROSITE" id="PS00893">
    <property type="entry name" value="NUDIX_BOX"/>
    <property type="match status" value="1"/>
</dbReference>
<dbReference type="Pfam" id="PF00293">
    <property type="entry name" value="NUDIX"/>
    <property type="match status" value="1"/>
</dbReference>
<evidence type="ECO:0000256" key="1">
    <source>
        <dbReference type="ARBA" id="ARBA00005582"/>
    </source>
</evidence>
<reference evidence="5 6" key="1">
    <citation type="journal article" date="2013" name="Int. J. Syst. Evol. Microbiol.">
        <title>Ilumatobacter nonamiense sp. nov. and Ilumatobacter coccineum sp. nov., isolated from seashore sand.</title>
        <authorList>
            <person name="Matsumoto A."/>
            <person name="Kasai H."/>
            <person name="Matsuo Y."/>
            <person name="Shizuri Y."/>
            <person name="Ichikawa N."/>
            <person name="Fujita N."/>
            <person name="Omura S."/>
            <person name="Takahashi Y."/>
        </authorList>
    </citation>
    <scope>NUCLEOTIDE SEQUENCE [LARGE SCALE GENOMIC DNA]</scope>
    <source>
        <strain evidence="6">NBRC 103263 / KCTC 29153 / YM16-304</strain>
    </source>
</reference>
<protein>
    <submittedName>
        <fullName evidence="5">Putative hydrolase</fullName>
    </submittedName>
</protein>
<keyword evidence="6" id="KW-1185">Reference proteome</keyword>
<feature type="domain" description="Nudix hydrolase" evidence="4">
    <location>
        <begin position="60"/>
        <end position="192"/>
    </location>
</feature>
<dbReference type="PRINTS" id="PR00502">
    <property type="entry name" value="NUDIXFAMILY"/>
</dbReference>
<dbReference type="SUPFAM" id="SSF55811">
    <property type="entry name" value="Nudix"/>
    <property type="match status" value="1"/>
</dbReference>
<dbReference type="Proteomes" id="UP000011863">
    <property type="component" value="Chromosome"/>
</dbReference>
<sequence>MSFPAAPATPDEVIDDALRSRIRDDVEARVGLDEREVTSRARFLAAYDDLDDPLSQESSPIHVTGSGIVVGPRGVVMLKHKRLGIWLQPGGHVDPGETPWAAALRESAEETGLDVSFAGPFDADGVPELIHLDVHAGGRGHTHLDLRYLIDGGTSDPAPPDGESQEIGWFSWHDAIELADPGVETILRHLAPSG</sequence>
<dbReference type="InterPro" id="IPR015797">
    <property type="entry name" value="NUDIX_hydrolase-like_dom_sf"/>
</dbReference>
<accession>A0A6C7EH13</accession>
<name>A0A6C7EH13_ILUCY</name>
<evidence type="ECO:0000256" key="3">
    <source>
        <dbReference type="RuleBase" id="RU003476"/>
    </source>
</evidence>
<gene>
    <name evidence="5" type="ORF">YM304_29420</name>
</gene>
<dbReference type="InterPro" id="IPR000086">
    <property type="entry name" value="NUDIX_hydrolase_dom"/>
</dbReference>
<dbReference type="EMBL" id="AP012057">
    <property type="protein sequence ID" value="BAN03256.1"/>
    <property type="molecule type" value="Genomic_DNA"/>
</dbReference>
<dbReference type="KEGG" id="aym:YM304_29420"/>
<comment type="similarity">
    <text evidence="1 3">Belongs to the Nudix hydrolase family.</text>
</comment>
<dbReference type="PANTHER" id="PTHR43736:SF1">
    <property type="entry name" value="DIHYDRONEOPTERIN TRIPHOSPHATE DIPHOSPHATASE"/>
    <property type="match status" value="1"/>
</dbReference>
<evidence type="ECO:0000259" key="4">
    <source>
        <dbReference type="PROSITE" id="PS51462"/>
    </source>
</evidence>
<proteinExistence type="inferred from homology"/>
<organism evidence="5 6">
    <name type="scientific">Ilumatobacter coccineus (strain NBRC 103263 / KCTC 29153 / YM16-304)</name>
    <dbReference type="NCBI Taxonomy" id="1313172"/>
    <lineage>
        <taxon>Bacteria</taxon>
        <taxon>Bacillati</taxon>
        <taxon>Actinomycetota</taxon>
        <taxon>Acidimicrobiia</taxon>
        <taxon>Acidimicrobiales</taxon>
        <taxon>Ilumatobacteraceae</taxon>
        <taxon>Ilumatobacter</taxon>
    </lineage>
</organism>
<dbReference type="PROSITE" id="PS51462">
    <property type="entry name" value="NUDIX"/>
    <property type="match status" value="1"/>
</dbReference>
<dbReference type="PANTHER" id="PTHR43736">
    <property type="entry name" value="ADP-RIBOSE PYROPHOSPHATASE"/>
    <property type="match status" value="1"/>
</dbReference>
<dbReference type="GO" id="GO:0016787">
    <property type="term" value="F:hydrolase activity"/>
    <property type="evidence" value="ECO:0007669"/>
    <property type="project" value="UniProtKB-KW"/>
</dbReference>
<dbReference type="CDD" id="cd03674">
    <property type="entry name" value="NUDIX_Hydrolase"/>
    <property type="match status" value="1"/>
</dbReference>
<dbReference type="OrthoDB" id="129709at2"/>
<dbReference type="InterPro" id="IPR020476">
    <property type="entry name" value="Nudix_hydrolase"/>
</dbReference>
<dbReference type="AlphaFoldDB" id="A0A6C7EH13"/>
<dbReference type="InterPro" id="IPR020084">
    <property type="entry name" value="NUDIX_hydrolase_CS"/>
</dbReference>
<dbReference type="RefSeq" id="WP_015442503.1">
    <property type="nucleotide sequence ID" value="NC_020520.1"/>
</dbReference>